<proteinExistence type="predicted"/>
<keyword evidence="3" id="KW-1185">Reference proteome</keyword>
<feature type="region of interest" description="Disordered" evidence="1">
    <location>
        <begin position="90"/>
        <end position="130"/>
    </location>
</feature>
<dbReference type="PANTHER" id="PTHR33067">
    <property type="entry name" value="RNA-DIRECTED DNA POLYMERASE-RELATED"/>
    <property type="match status" value="1"/>
</dbReference>
<feature type="non-terminal residue" evidence="2">
    <location>
        <position position="213"/>
    </location>
</feature>
<evidence type="ECO:0000313" key="3">
    <source>
        <dbReference type="Proteomes" id="UP000265520"/>
    </source>
</evidence>
<dbReference type="EMBL" id="LXQA010077077">
    <property type="protein sequence ID" value="MCI10642.1"/>
    <property type="molecule type" value="Genomic_DNA"/>
</dbReference>
<dbReference type="Proteomes" id="UP000265520">
    <property type="component" value="Unassembled WGS sequence"/>
</dbReference>
<evidence type="ECO:0000313" key="2">
    <source>
        <dbReference type="EMBL" id="MCI10642.1"/>
    </source>
</evidence>
<accession>A0A392PFV9</accession>
<reference evidence="2 3" key="1">
    <citation type="journal article" date="2018" name="Front. Plant Sci.">
        <title>Red Clover (Trifolium pratense) and Zigzag Clover (T. medium) - A Picture of Genomic Similarities and Differences.</title>
        <authorList>
            <person name="Dluhosova J."/>
            <person name="Istvanek J."/>
            <person name="Nedelnik J."/>
            <person name="Repkova J."/>
        </authorList>
    </citation>
    <scope>NUCLEOTIDE SEQUENCE [LARGE SCALE GENOMIC DNA]</scope>
    <source>
        <strain evidence="3">cv. 10/8</strain>
        <tissue evidence="2">Leaf</tissue>
    </source>
</reference>
<name>A0A392PFV9_9FABA</name>
<dbReference type="CDD" id="cd00303">
    <property type="entry name" value="retropepsin_like"/>
    <property type="match status" value="1"/>
</dbReference>
<dbReference type="Gene3D" id="2.40.70.10">
    <property type="entry name" value="Acid Proteases"/>
    <property type="match status" value="1"/>
</dbReference>
<dbReference type="AlphaFoldDB" id="A0A392PFV9"/>
<sequence length="213" mass="24470">MANKSVVNAAGMIKDVLVQVNDLAFPVDFVVIDIDLANEKDIILGRPFLATSQACIDMKKGEVTIKMNEEERTHKVYNKMSYHCYRAEVRDKKDRPSTSLEEEEDPKEDPEEESAEPGFTPVIELDDETDMEDEEDYVEENYLRRVAYELTDTLDYMHKCCTDSLRVIRNTLKEGIDRMNMELDSRGPDEAERRWHTSLHMLGTEVNSSNGPA</sequence>
<comment type="caution">
    <text evidence="2">The sequence shown here is derived from an EMBL/GenBank/DDBJ whole genome shotgun (WGS) entry which is preliminary data.</text>
</comment>
<protein>
    <submittedName>
        <fullName evidence="2">Uncharacterized protein</fullName>
    </submittedName>
</protein>
<evidence type="ECO:0000256" key="1">
    <source>
        <dbReference type="SAM" id="MobiDB-lite"/>
    </source>
</evidence>
<dbReference type="InterPro" id="IPR021109">
    <property type="entry name" value="Peptidase_aspartic_dom_sf"/>
</dbReference>
<feature type="compositionally biased region" description="Acidic residues" evidence="1">
    <location>
        <begin position="100"/>
        <end position="115"/>
    </location>
</feature>
<organism evidence="2 3">
    <name type="scientific">Trifolium medium</name>
    <dbReference type="NCBI Taxonomy" id="97028"/>
    <lineage>
        <taxon>Eukaryota</taxon>
        <taxon>Viridiplantae</taxon>
        <taxon>Streptophyta</taxon>
        <taxon>Embryophyta</taxon>
        <taxon>Tracheophyta</taxon>
        <taxon>Spermatophyta</taxon>
        <taxon>Magnoliopsida</taxon>
        <taxon>eudicotyledons</taxon>
        <taxon>Gunneridae</taxon>
        <taxon>Pentapetalae</taxon>
        <taxon>rosids</taxon>
        <taxon>fabids</taxon>
        <taxon>Fabales</taxon>
        <taxon>Fabaceae</taxon>
        <taxon>Papilionoideae</taxon>
        <taxon>50 kb inversion clade</taxon>
        <taxon>NPAAA clade</taxon>
        <taxon>Hologalegina</taxon>
        <taxon>IRL clade</taxon>
        <taxon>Trifolieae</taxon>
        <taxon>Trifolium</taxon>
    </lineage>
</organism>
<dbReference type="PANTHER" id="PTHR33067:SF9">
    <property type="entry name" value="RNA-DIRECTED DNA POLYMERASE"/>
    <property type="match status" value="1"/>
</dbReference>